<dbReference type="InterPro" id="IPR011004">
    <property type="entry name" value="Trimer_LpxA-like_sf"/>
</dbReference>
<sequence length="210" mass="21656">MANVILIGMGGHSKVVADIARRCGHRVVGFLDDREPAVPNPLYLGRVGQAAEFCQGEDRQLVIAIGVNEVRRKLAESLEQQGGIQFATLIDPSVILGSHVEIGVGTVIMPGAILNADAKVGRHAIVNTAATVDHDCRIGDYAHLSPGVHLAGTVTVGEGTHFGTGALAIPGVRVGSWVTIGAGATVIGEIPDSTTAVGVPAVVKKVKNNI</sequence>
<evidence type="ECO:0000313" key="2">
    <source>
        <dbReference type="EMBL" id="MBL0389250.1"/>
    </source>
</evidence>
<proteinExistence type="predicted"/>
<dbReference type="InterPro" id="IPR020019">
    <property type="entry name" value="AcTrfase_PglD-like"/>
</dbReference>
<dbReference type="EMBL" id="JAEQNB010000009">
    <property type="protein sequence ID" value="MBL0389250.1"/>
    <property type="molecule type" value="Genomic_DNA"/>
</dbReference>
<organism evidence="2 3">
    <name type="scientific">Tumebacillus amylolyticus</name>
    <dbReference type="NCBI Taxonomy" id="2801339"/>
    <lineage>
        <taxon>Bacteria</taxon>
        <taxon>Bacillati</taxon>
        <taxon>Bacillota</taxon>
        <taxon>Bacilli</taxon>
        <taxon>Bacillales</taxon>
        <taxon>Alicyclobacillaceae</taxon>
        <taxon>Tumebacillus</taxon>
    </lineage>
</organism>
<dbReference type="Proteomes" id="UP000602284">
    <property type="component" value="Unassembled WGS sequence"/>
</dbReference>
<feature type="domain" description="PglD N-terminal" evidence="1">
    <location>
        <begin position="3"/>
        <end position="78"/>
    </location>
</feature>
<accession>A0ABS1JG90</accession>
<dbReference type="InterPro" id="IPR041561">
    <property type="entry name" value="PglD_N"/>
</dbReference>
<dbReference type="NCBIfam" id="TIGR03570">
    <property type="entry name" value="NeuD_NnaD"/>
    <property type="match status" value="1"/>
</dbReference>
<dbReference type="CDD" id="cd03360">
    <property type="entry name" value="LbH_AT_putative"/>
    <property type="match status" value="1"/>
</dbReference>
<dbReference type="RefSeq" id="WP_201638246.1">
    <property type="nucleotide sequence ID" value="NZ_JAEQNB010000009.1"/>
</dbReference>
<dbReference type="InterPro" id="IPR050179">
    <property type="entry name" value="Trans_hexapeptide_repeat"/>
</dbReference>
<dbReference type="PANTHER" id="PTHR43300:SF7">
    <property type="entry name" value="UDP-N-ACETYLBACILLOSAMINE N-ACETYLTRANSFERASE"/>
    <property type="match status" value="1"/>
</dbReference>
<dbReference type="SUPFAM" id="SSF51161">
    <property type="entry name" value="Trimeric LpxA-like enzymes"/>
    <property type="match status" value="1"/>
</dbReference>
<comment type="caution">
    <text evidence="2">The sequence shown here is derived from an EMBL/GenBank/DDBJ whole genome shotgun (WGS) entry which is preliminary data.</text>
</comment>
<evidence type="ECO:0000259" key="1">
    <source>
        <dbReference type="Pfam" id="PF17836"/>
    </source>
</evidence>
<evidence type="ECO:0000313" key="3">
    <source>
        <dbReference type="Proteomes" id="UP000602284"/>
    </source>
</evidence>
<reference evidence="2 3" key="1">
    <citation type="submission" date="2021-01" db="EMBL/GenBank/DDBJ databases">
        <title>Tumebacillus sp. strain ITR2 16S ribosomal RNA gene Genome sequencing and assembly.</title>
        <authorList>
            <person name="Kang M."/>
        </authorList>
    </citation>
    <scope>NUCLEOTIDE SEQUENCE [LARGE SCALE GENOMIC DNA]</scope>
    <source>
        <strain evidence="2 3">ITR2</strain>
    </source>
</reference>
<gene>
    <name evidence="2" type="ORF">JJB07_21895</name>
</gene>
<dbReference type="PANTHER" id="PTHR43300">
    <property type="entry name" value="ACETYLTRANSFERASE"/>
    <property type="match status" value="1"/>
</dbReference>
<dbReference type="Gene3D" id="3.40.50.20">
    <property type="match status" value="1"/>
</dbReference>
<dbReference type="Pfam" id="PF17836">
    <property type="entry name" value="PglD_N"/>
    <property type="match status" value="1"/>
</dbReference>
<name>A0ABS1JG90_9BACL</name>
<protein>
    <submittedName>
        <fullName evidence="2">Acetyltransferase</fullName>
    </submittedName>
</protein>
<dbReference type="Gene3D" id="2.160.10.10">
    <property type="entry name" value="Hexapeptide repeat proteins"/>
    <property type="match status" value="1"/>
</dbReference>
<keyword evidence="3" id="KW-1185">Reference proteome</keyword>